<protein>
    <submittedName>
        <fullName evidence="1">Uncharacterized protein</fullName>
    </submittedName>
</protein>
<feature type="non-terminal residue" evidence="1">
    <location>
        <position position="1"/>
    </location>
</feature>
<organism evidence="1 2">
    <name type="scientific">Rotaria magnacalcarata</name>
    <dbReference type="NCBI Taxonomy" id="392030"/>
    <lineage>
        <taxon>Eukaryota</taxon>
        <taxon>Metazoa</taxon>
        <taxon>Spiralia</taxon>
        <taxon>Gnathifera</taxon>
        <taxon>Rotifera</taxon>
        <taxon>Eurotatoria</taxon>
        <taxon>Bdelloidea</taxon>
        <taxon>Philodinida</taxon>
        <taxon>Philodinidae</taxon>
        <taxon>Rotaria</taxon>
    </lineage>
</organism>
<dbReference type="Proteomes" id="UP000676336">
    <property type="component" value="Unassembled WGS sequence"/>
</dbReference>
<dbReference type="EMBL" id="CAJOBI010352690">
    <property type="protein sequence ID" value="CAF5222158.1"/>
    <property type="molecule type" value="Genomic_DNA"/>
</dbReference>
<evidence type="ECO:0000313" key="2">
    <source>
        <dbReference type="Proteomes" id="UP000676336"/>
    </source>
</evidence>
<proteinExistence type="predicted"/>
<comment type="caution">
    <text evidence="1">The sequence shown here is derived from an EMBL/GenBank/DDBJ whole genome shotgun (WGS) entry which is preliminary data.</text>
</comment>
<dbReference type="AlphaFoldDB" id="A0A8S3JUE3"/>
<accession>A0A8S3JUE3</accession>
<gene>
    <name evidence="1" type="ORF">SMN809_LOCUS82705</name>
</gene>
<reference evidence="1" key="1">
    <citation type="submission" date="2021-02" db="EMBL/GenBank/DDBJ databases">
        <authorList>
            <person name="Nowell W R."/>
        </authorList>
    </citation>
    <scope>NUCLEOTIDE SEQUENCE</scope>
</reference>
<name>A0A8S3JUE3_9BILA</name>
<evidence type="ECO:0000313" key="1">
    <source>
        <dbReference type="EMBL" id="CAF5222158.1"/>
    </source>
</evidence>
<sequence length="42" mass="4616">GLHALHIFAELAIISRLLVTNEVGELPSYIQVIPLEESPLGY</sequence>